<feature type="transmembrane region" description="Helical" evidence="1">
    <location>
        <begin position="21"/>
        <end position="44"/>
    </location>
</feature>
<reference evidence="2 3" key="1">
    <citation type="submission" date="2016-10" db="EMBL/GenBank/DDBJ databases">
        <authorList>
            <person name="de Groot N.N."/>
        </authorList>
    </citation>
    <scope>NUCLEOTIDE SEQUENCE [LARGE SCALE GENOMIC DNA]</scope>
    <source>
        <strain evidence="2 3">RK1</strain>
    </source>
</reference>
<dbReference type="EMBL" id="FOQO01000002">
    <property type="protein sequence ID" value="SFI16157.1"/>
    <property type="molecule type" value="Genomic_DNA"/>
</dbReference>
<dbReference type="AlphaFoldDB" id="A0A1I3FYB7"/>
<dbReference type="OrthoDB" id="9791851at2"/>
<evidence type="ECO:0000256" key="1">
    <source>
        <dbReference type="SAM" id="Phobius"/>
    </source>
</evidence>
<dbReference type="GO" id="GO:0005886">
    <property type="term" value="C:plasma membrane"/>
    <property type="evidence" value="ECO:0007669"/>
    <property type="project" value="TreeGrafter"/>
</dbReference>
<dbReference type="NCBIfam" id="NF008712">
    <property type="entry name" value="PRK11715.1-1"/>
    <property type="match status" value="1"/>
</dbReference>
<accession>A0A1I3FYB7</accession>
<feature type="transmembrane region" description="Helical" evidence="1">
    <location>
        <begin position="448"/>
        <end position="466"/>
    </location>
</feature>
<protein>
    <submittedName>
        <fullName evidence="2">Inner membrane protein</fullName>
    </submittedName>
</protein>
<evidence type="ECO:0000313" key="2">
    <source>
        <dbReference type="EMBL" id="SFI16157.1"/>
    </source>
</evidence>
<dbReference type="SUPFAM" id="SSF103473">
    <property type="entry name" value="MFS general substrate transporter"/>
    <property type="match status" value="1"/>
</dbReference>
<feature type="transmembrane region" description="Helical" evidence="1">
    <location>
        <begin position="422"/>
        <end position="442"/>
    </location>
</feature>
<feature type="transmembrane region" description="Helical" evidence="1">
    <location>
        <begin position="395"/>
        <end position="415"/>
    </location>
</feature>
<feature type="transmembrane region" description="Helical" evidence="1">
    <location>
        <begin position="344"/>
        <end position="362"/>
    </location>
</feature>
<keyword evidence="1" id="KW-0812">Transmembrane</keyword>
<keyword evidence="1" id="KW-0472">Membrane</keyword>
<gene>
    <name evidence="2" type="ORF">SAMN05444682_102553</name>
</gene>
<dbReference type="PANTHER" id="PTHR30092">
    <property type="entry name" value="INNER MEMBRANE PROTEIN CRED"/>
    <property type="match status" value="1"/>
</dbReference>
<proteinExistence type="predicted"/>
<name>A0A1I3FYB7_9SPHI</name>
<dbReference type="Pfam" id="PF06123">
    <property type="entry name" value="CreD"/>
    <property type="match status" value="1"/>
</dbReference>
<keyword evidence="3" id="KW-1185">Reference proteome</keyword>
<sequence length="487" mass="54346">METKTQLTSGLGYWLNNSVTLKLFVIGLLAIVLLIPSFQITSLIQERQQRQRSVVAEIGRSWSGPQVLGGPVLVVPYKTMVKTMVGEVEKLEERIQYLYLLPEDLQITAETDTKLLHRGIFDAAVYEAKVGMKGRFGALDLAKADVTPEQVLWEKARLAIGVGDLRGLKNSPTITVGEQAYEPETEYADIGVFNSNLVVAPKLSGEPWEQLLFAFTLDLRGSESLRFLQLAKHTHVEATGNWGAPKFYGKFLPDEREIRDSGFSAQWEVPHFSRMLPQQWTAAQATIGERMEPDDSGDYYAGEGTFPDVPAAVAQHKTHEATGFGIQFLQPVDHYQKAERTAKYAILIIVLTFVALFFTEVITQRRIHIIQYVLIGAAMIVYYTLLLSFSEHVGFNAAYAIASVATIALIGGFIAQLLHRRRVALIFSAILAVCYVFIFVIIQLQDMALLFGSIGLFVTVALLMYFSGRINWMRDDAEETTVPTPLN</sequence>
<keyword evidence="1" id="KW-1133">Transmembrane helix</keyword>
<dbReference type="Proteomes" id="UP000198670">
    <property type="component" value="Unassembled WGS sequence"/>
</dbReference>
<dbReference type="STRING" id="1477437.SAMN05444682_102553"/>
<dbReference type="PIRSF" id="PIRSF004548">
    <property type="entry name" value="CreD"/>
    <property type="match status" value="1"/>
</dbReference>
<organism evidence="2 3">
    <name type="scientific">Parapedobacter indicus</name>
    <dbReference type="NCBI Taxonomy" id="1477437"/>
    <lineage>
        <taxon>Bacteria</taxon>
        <taxon>Pseudomonadati</taxon>
        <taxon>Bacteroidota</taxon>
        <taxon>Sphingobacteriia</taxon>
        <taxon>Sphingobacteriales</taxon>
        <taxon>Sphingobacteriaceae</taxon>
        <taxon>Parapedobacter</taxon>
    </lineage>
</organism>
<evidence type="ECO:0000313" key="3">
    <source>
        <dbReference type="Proteomes" id="UP000198670"/>
    </source>
</evidence>
<dbReference type="PANTHER" id="PTHR30092:SF0">
    <property type="entry name" value="INNER MEMBRANE PROTEIN CRED"/>
    <property type="match status" value="1"/>
</dbReference>
<dbReference type="RefSeq" id="WP_090625689.1">
    <property type="nucleotide sequence ID" value="NZ_FOQO01000002.1"/>
</dbReference>
<dbReference type="InterPro" id="IPR010364">
    <property type="entry name" value="Uncharacterised_IM_CreD"/>
</dbReference>
<dbReference type="InterPro" id="IPR036259">
    <property type="entry name" value="MFS_trans_sf"/>
</dbReference>
<feature type="transmembrane region" description="Helical" evidence="1">
    <location>
        <begin position="369"/>
        <end position="389"/>
    </location>
</feature>